<comment type="caution">
    <text evidence="1">The sequence shown here is derived from an EMBL/GenBank/DDBJ whole genome shotgun (WGS) entry which is preliminary data.</text>
</comment>
<keyword evidence="2" id="KW-1185">Reference proteome</keyword>
<evidence type="ECO:0008006" key="3">
    <source>
        <dbReference type="Google" id="ProtNLM"/>
    </source>
</evidence>
<gene>
    <name evidence="1" type="ORF">ABC228_15320</name>
</gene>
<evidence type="ECO:0000313" key="2">
    <source>
        <dbReference type="Proteomes" id="UP001444625"/>
    </source>
</evidence>
<name>A0ABU9XJU2_9BACI</name>
<sequence>MEVWYASYGSNLLEERFLAYIYGRTATGSEQPEAGCKEKKPPKSSELIDINYPLYFAKERSKWGAGGVAFIGTERSTLETTIGRMYLISEGQFIDVVAQENNRHAISLELESIIANGYADLGLGWYDRIVYLGDKNGAPIFTFTSSTPLSRVQFTMPSAAYLSTIAKGLMESGLSLEEIIEYFHDKNGISGNLNEKELQKYIEG</sequence>
<organism evidence="1 2">
    <name type="scientific">Ornithinibacillus xuwenensis</name>
    <dbReference type="NCBI Taxonomy" id="3144668"/>
    <lineage>
        <taxon>Bacteria</taxon>
        <taxon>Bacillati</taxon>
        <taxon>Bacillota</taxon>
        <taxon>Bacilli</taxon>
        <taxon>Bacillales</taxon>
        <taxon>Bacillaceae</taxon>
        <taxon>Ornithinibacillus</taxon>
    </lineage>
</organism>
<evidence type="ECO:0000313" key="1">
    <source>
        <dbReference type="EMBL" id="MEN2768551.1"/>
    </source>
</evidence>
<dbReference type="EMBL" id="JBDIML010000006">
    <property type="protein sequence ID" value="MEN2768551.1"/>
    <property type="molecule type" value="Genomic_DNA"/>
</dbReference>
<dbReference type="Gene3D" id="3.10.490.10">
    <property type="entry name" value="Gamma-glutamyl cyclotransferase-like"/>
    <property type="match status" value="1"/>
</dbReference>
<accession>A0ABU9XJU2</accession>
<protein>
    <recommendedName>
        <fullName evidence="3">Histone deacetylase</fullName>
    </recommendedName>
</protein>
<proteinExistence type="predicted"/>
<dbReference type="RefSeq" id="WP_345826040.1">
    <property type="nucleotide sequence ID" value="NZ_JBDIML010000006.1"/>
</dbReference>
<dbReference type="Proteomes" id="UP001444625">
    <property type="component" value="Unassembled WGS sequence"/>
</dbReference>
<reference evidence="1 2" key="1">
    <citation type="submission" date="2024-05" db="EMBL/GenBank/DDBJ databases">
        <authorList>
            <person name="Haq I."/>
            <person name="Ullah Z."/>
            <person name="Ahmad R."/>
            <person name="Li M."/>
            <person name="Tong Y."/>
        </authorList>
    </citation>
    <scope>NUCLEOTIDE SEQUENCE [LARGE SCALE GENOMIC DNA]</scope>
    <source>
        <strain evidence="1 2">16A2E</strain>
    </source>
</reference>